<dbReference type="AlphaFoldDB" id="A0A3M7KXI7"/>
<evidence type="ECO:0000256" key="1">
    <source>
        <dbReference type="ARBA" id="ARBA00004173"/>
    </source>
</evidence>
<comment type="caution">
    <text evidence="10">The sequence shown here is derived from an EMBL/GenBank/DDBJ whole genome shotgun (WGS) entry which is preliminary data.</text>
</comment>
<evidence type="ECO:0000313" key="11">
    <source>
        <dbReference type="Proteomes" id="UP000279271"/>
    </source>
</evidence>
<evidence type="ECO:0000256" key="7">
    <source>
        <dbReference type="ARBA" id="ARBA00035180"/>
    </source>
</evidence>
<name>A0A3M7KXI7_AUXPR</name>
<evidence type="ECO:0000256" key="9">
    <source>
        <dbReference type="SAM" id="MobiDB-lite"/>
    </source>
</evidence>
<accession>A0A3M7KXI7</accession>
<sequence>PWPEMAMQLKHIAKVFVQLSPLSGEARSAREFLARATSRKALESNPACEVSQAIRLNGENFVEVTYASKQVVRISTKDLKIDDIMSRINGVAEDMDMQERLKAAGLDGQKVISTWNSGGNRERDMGTVSFQPRQA</sequence>
<evidence type="ECO:0000256" key="8">
    <source>
        <dbReference type="ARBA" id="ARBA00042721"/>
    </source>
</evidence>
<reference evidence="11" key="1">
    <citation type="journal article" date="2018" name="Algal Res.">
        <title>Characterization of plant carbon substrate utilization by Auxenochlorella protothecoides.</title>
        <authorList>
            <person name="Vogler B.W."/>
            <person name="Starkenburg S.R."/>
            <person name="Sudasinghe N."/>
            <person name="Schambach J.Y."/>
            <person name="Rollin J.A."/>
            <person name="Pattathil S."/>
            <person name="Barry A.N."/>
        </authorList>
    </citation>
    <scope>NUCLEOTIDE SEQUENCE [LARGE SCALE GENOMIC DNA]</scope>
    <source>
        <strain evidence="11">UTEX 25</strain>
    </source>
</reference>
<comment type="subcellular location">
    <subcellularLocation>
        <location evidence="1">Mitochondrion</location>
    </subcellularLocation>
</comment>
<feature type="region of interest" description="Disordered" evidence="9">
    <location>
        <begin position="115"/>
        <end position="135"/>
    </location>
</feature>
<dbReference type="Pfam" id="PF10780">
    <property type="entry name" value="MRP_L53"/>
    <property type="match status" value="1"/>
</dbReference>
<keyword evidence="3" id="KW-0809">Transit peptide</keyword>
<dbReference type="GO" id="GO:0005762">
    <property type="term" value="C:mitochondrial large ribosomal subunit"/>
    <property type="evidence" value="ECO:0007669"/>
    <property type="project" value="TreeGrafter"/>
</dbReference>
<keyword evidence="5" id="KW-0496">Mitochondrion</keyword>
<dbReference type="InterPro" id="IPR052473">
    <property type="entry name" value="mtLSU_mL53"/>
</dbReference>
<dbReference type="PANTHER" id="PTHR33618:SF1">
    <property type="entry name" value="LARGE RIBOSOMAL SUBUNIT PROTEIN ML53"/>
    <property type="match status" value="1"/>
</dbReference>
<keyword evidence="6" id="KW-0687">Ribonucleoprotein</keyword>
<gene>
    <name evidence="10" type="ORF">APUTEX25_002185</name>
</gene>
<comment type="similarity">
    <text evidence="2">Belongs to the mitochondrion-specific ribosomal protein mL53 family.</text>
</comment>
<dbReference type="PANTHER" id="PTHR33618">
    <property type="entry name" value="39S RIBOSOMAL PROTEIN L53, MITOCHONDRIAL"/>
    <property type="match status" value="1"/>
</dbReference>
<evidence type="ECO:0000256" key="3">
    <source>
        <dbReference type="ARBA" id="ARBA00022946"/>
    </source>
</evidence>
<evidence type="ECO:0000256" key="2">
    <source>
        <dbReference type="ARBA" id="ARBA00005557"/>
    </source>
</evidence>
<dbReference type="Gene3D" id="3.40.30.10">
    <property type="entry name" value="Glutaredoxin"/>
    <property type="match status" value="1"/>
</dbReference>
<organism evidence="10 11">
    <name type="scientific">Auxenochlorella protothecoides</name>
    <name type="common">Green microalga</name>
    <name type="synonym">Chlorella protothecoides</name>
    <dbReference type="NCBI Taxonomy" id="3075"/>
    <lineage>
        <taxon>Eukaryota</taxon>
        <taxon>Viridiplantae</taxon>
        <taxon>Chlorophyta</taxon>
        <taxon>core chlorophytes</taxon>
        <taxon>Trebouxiophyceae</taxon>
        <taxon>Chlorellales</taxon>
        <taxon>Chlorellaceae</taxon>
        <taxon>Auxenochlorella</taxon>
    </lineage>
</organism>
<dbReference type="EMBL" id="QOKY01000175">
    <property type="protein sequence ID" value="RMZ54599.1"/>
    <property type="molecule type" value="Genomic_DNA"/>
</dbReference>
<dbReference type="Proteomes" id="UP000279271">
    <property type="component" value="Unassembled WGS sequence"/>
</dbReference>
<evidence type="ECO:0000313" key="10">
    <source>
        <dbReference type="EMBL" id="RMZ54599.1"/>
    </source>
</evidence>
<protein>
    <recommendedName>
        <fullName evidence="7">Large ribosomal subunit protein mL53</fullName>
    </recommendedName>
    <alternativeName>
        <fullName evidence="8">39S ribosomal protein L53, mitochondrial</fullName>
    </alternativeName>
</protein>
<proteinExistence type="inferred from homology"/>
<keyword evidence="4" id="KW-0689">Ribosomal protein</keyword>
<evidence type="ECO:0000256" key="4">
    <source>
        <dbReference type="ARBA" id="ARBA00022980"/>
    </source>
</evidence>
<evidence type="ECO:0000256" key="5">
    <source>
        <dbReference type="ARBA" id="ARBA00023128"/>
    </source>
</evidence>
<feature type="non-terminal residue" evidence="10">
    <location>
        <position position="1"/>
    </location>
</feature>
<dbReference type="InterPro" id="IPR019716">
    <property type="entry name" value="Ribosomal_mL53"/>
</dbReference>
<evidence type="ECO:0000256" key="6">
    <source>
        <dbReference type="ARBA" id="ARBA00023274"/>
    </source>
</evidence>